<dbReference type="GO" id="GO:0015937">
    <property type="term" value="P:coenzyme A biosynthetic process"/>
    <property type="evidence" value="ECO:0007669"/>
    <property type="project" value="InterPro"/>
</dbReference>
<accession>A0AAV2TNX1</accession>
<dbReference type="SUPFAM" id="SSF52374">
    <property type="entry name" value="Nucleotidylyl transferase"/>
    <property type="match status" value="1"/>
</dbReference>
<reference evidence="4" key="1">
    <citation type="submission" date="2024-06" db="EMBL/GenBank/DDBJ databases">
        <authorList>
            <person name="Liu X."/>
            <person name="Lenzi L."/>
            <person name="Haldenby T S."/>
            <person name="Uol C."/>
        </authorList>
    </citation>
    <scope>NUCLEOTIDE SEQUENCE</scope>
</reference>
<evidence type="ECO:0000256" key="2">
    <source>
        <dbReference type="ARBA" id="ARBA00022840"/>
    </source>
</evidence>
<dbReference type="Gene3D" id="3.40.50.300">
    <property type="entry name" value="P-loop containing nucleotide triphosphate hydrolases"/>
    <property type="match status" value="1"/>
</dbReference>
<gene>
    <name evidence="4" type="ORF">CDAUBV1_LOCUS12778</name>
</gene>
<keyword evidence="1" id="KW-0547">Nucleotide-binding</keyword>
<dbReference type="SUPFAM" id="SSF52540">
    <property type="entry name" value="P-loop containing nucleoside triphosphate hydrolases"/>
    <property type="match status" value="1"/>
</dbReference>
<dbReference type="GO" id="GO:0005524">
    <property type="term" value="F:ATP binding"/>
    <property type="evidence" value="ECO:0007669"/>
    <property type="project" value="UniProtKB-KW"/>
</dbReference>
<dbReference type="SMART" id="SM00382">
    <property type="entry name" value="AAA"/>
    <property type="match status" value="1"/>
</dbReference>
<dbReference type="Gene3D" id="3.40.50.620">
    <property type="entry name" value="HUPs"/>
    <property type="match status" value="1"/>
</dbReference>
<dbReference type="PANTHER" id="PTHR10695:SF46">
    <property type="entry name" value="BIFUNCTIONAL COENZYME A SYNTHASE-RELATED"/>
    <property type="match status" value="1"/>
</dbReference>
<evidence type="ECO:0000256" key="1">
    <source>
        <dbReference type="ARBA" id="ARBA00022741"/>
    </source>
</evidence>
<dbReference type="NCBIfam" id="TIGR00152">
    <property type="entry name" value="dephospho-CoA kinase"/>
    <property type="match status" value="1"/>
</dbReference>
<dbReference type="HAMAP" id="MF_00376">
    <property type="entry name" value="Dephospho_CoA_kinase"/>
    <property type="match status" value="1"/>
</dbReference>
<dbReference type="InterPro" id="IPR001977">
    <property type="entry name" value="Depp_CoAkinase"/>
</dbReference>
<protein>
    <recommendedName>
        <fullName evidence="3">AAA+ ATPase domain-containing protein</fullName>
    </recommendedName>
</protein>
<dbReference type="PROSITE" id="PS51219">
    <property type="entry name" value="DPCK"/>
    <property type="match status" value="1"/>
</dbReference>
<dbReference type="GO" id="GO:0004140">
    <property type="term" value="F:dephospho-CoA kinase activity"/>
    <property type="evidence" value="ECO:0007669"/>
    <property type="project" value="InterPro"/>
</dbReference>
<dbReference type="Pfam" id="PF01121">
    <property type="entry name" value="CoaE"/>
    <property type="match status" value="1"/>
</dbReference>
<dbReference type="CDD" id="cd02022">
    <property type="entry name" value="DPCK"/>
    <property type="match status" value="1"/>
</dbReference>
<dbReference type="PANTHER" id="PTHR10695">
    <property type="entry name" value="DEPHOSPHO-COA KINASE-RELATED"/>
    <property type="match status" value="1"/>
</dbReference>
<dbReference type="EMBL" id="CAXLJL010000478">
    <property type="protein sequence ID" value="CAL5138167.1"/>
    <property type="molecule type" value="Genomic_DNA"/>
</dbReference>
<feature type="domain" description="AAA+ ATPase" evidence="3">
    <location>
        <begin position="342"/>
        <end position="548"/>
    </location>
</feature>
<proteinExistence type="inferred from homology"/>
<dbReference type="Proteomes" id="UP001497525">
    <property type="component" value="Unassembled WGS sequence"/>
</dbReference>
<dbReference type="AlphaFoldDB" id="A0AAV2TNX1"/>
<dbReference type="InterPro" id="IPR003593">
    <property type="entry name" value="AAA+_ATPase"/>
</dbReference>
<dbReference type="Pfam" id="PF01467">
    <property type="entry name" value="CTP_transf_like"/>
    <property type="match status" value="1"/>
</dbReference>
<evidence type="ECO:0000259" key="3">
    <source>
        <dbReference type="SMART" id="SM00382"/>
    </source>
</evidence>
<name>A0AAV2TNX1_CALDB</name>
<dbReference type="InterPro" id="IPR004821">
    <property type="entry name" value="Cyt_trans-like"/>
</dbReference>
<dbReference type="InterPro" id="IPR027417">
    <property type="entry name" value="P-loop_NTPase"/>
</dbReference>
<evidence type="ECO:0000313" key="4">
    <source>
        <dbReference type="EMBL" id="CAL5138167.1"/>
    </source>
</evidence>
<organism evidence="4 5">
    <name type="scientific">Calicophoron daubneyi</name>
    <name type="common">Rumen fluke</name>
    <name type="synonym">Paramphistomum daubneyi</name>
    <dbReference type="NCBI Taxonomy" id="300641"/>
    <lineage>
        <taxon>Eukaryota</taxon>
        <taxon>Metazoa</taxon>
        <taxon>Spiralia</taxon>
        <taxon>Lophotrochozoa</taxon>
        <taxon>Platyhelminthes</taxon>
        <taxon>Trematoda</taxon>
        <taxon>Digenea</taxon>
        <taxon>Plagiorchiida</taxon>
        <taxon>Pronocephalata</taxon>
        <taxon>Paramphistomoidea</taxon>
        <taxon>Paramphistomidae</taxon>
        <taxon>Calicophoron</taxon>
    </lineage>
</organism>
<sequence length="574" mass="62974">MLSEYNISVLRANCCAPLLLARKMHKSGLLILSKFVKKQTLAPLLIQARKVVEQNLFLAVPLNSLSFPYWKNAVFECYSAASEICPSLNVCVLLPAIDKFQHSVKFDVVLASEADYSPSEALAEAHKFDPSCEDEILCTAVDPLDSGNGCMQPVEDSPVRTVGNVYSHVCLGGTFDLLHGGHKILLTVGALLASQRLVIGITAPSMIRSKHLAPLIPSWKSRCKFVSSFLSNIGMPSSRVEVVEISDPFGPPAVDPRFECIVASQETLSNCVKLNEIRVERGFKPLSLEKIEFVLDTVNAAEKPPAKLDDYKLSSSTNRFYLLGKLLRPVNKAAGHNRGFIRPYVIGLAGPSGSGKSALARRLANLSSAVHIVDCDQLGHKAYEPGSACYEMLIAHFGFEAIASPTPPHPIDRGRLGKLVFSDPRRLDELNKIVWPEIKKQIQEILCELGAKRDPDGSRPIVVLDAAVLFQAKWDLICDEVWVAVLPREEAQRRICERNKITPEAANDRLSRQSSAIASCTGGLDWWDSGQIDTGLGPVGHAHVVLSTEWEPECSQAQVQRAFSELLKRIPSVD</sequence>
<dbReference type="InterPro" id="IPR014729">
    <property type="entry name" value="Rossmann-like_a/b/a_fold"/>
</dbReference>
<evidence type="ECO:0000313" key="5">
    <source>
        <dbReference type="Proteomes" id="UP001497525"/>
    </source>
</evidence>
<comment type="caution">
    <text evidence="4">The sequence shown here is derived from an EMBL/GenBank/DDBJ whole genome shotgun (WGS) entry which is preliminary data.</text>
</comment>
<keyword evidence="2" id="KW-0067">ATP-binding</keyword>